<dbReference type="Proteomes" id="UP000003856">
    <property type="component" value="Unassembled WGS sequence"/>
</dbReference>
<gene>
    <name evidence="2" type="ORF">AcdelDRAFT_4337</name>
</gene>
<organism evidence="2 3">
    <name type="scientific">Acidovorax delafieldii 2AN</name>
    <dbReference type="NCBI Taxonomy" id="573060"/>
    <lineage>
        <taxon>Bacteria</taxon>
        <taxon>Pseudomonadati</taxon>
        <taxon>Pseudomonadota</taxon>
        <taxon>Betaproteobacteria</taxon>
        <taxon>Burkholderiales</taxon>
        <taxon>Comamonadaceae</taxon>
        <taxon>Acidovorax</taxon>
    </lineage>
</organism>
<comment type="caution">
    <text evidence="2">The sequence shown here is derived from an EMBL/GenBank/DDBJ whole genome shotgun (WGS) entry which is preliminary data.</text>
</comment>
<accession>C5TBQ7</accession>
<reference evidence="2 3" key="1">
    <citation type="submission" date="2009-05" db="EMBL/GenBank/DDBJ databases">
        <title>The draft genome of Acidovorax delafieldii 2AN.</title>
        <authorList>
            <consortium name="US DOE Joint Genome Institute (JGI-PGF)"/>
            <person name="Lucas S."/>
            <person name="Copeland A."/>
            <person name="Lapidus A."/>
            <person name="Glavina del Rio T."/>
            <person name="Tice H."/>
            <person name="Bruce D."/>
            <person name="Goodwin L."/>
            <person name="Pitluck S."/>
            <person name="Larimer F."/>
            <person name="Land M.L."/>
            <person name="Hauser L."/>
            <person name="Shelobolina E.S."/>
            <person name="Picardal F."/>
            <person name="Roden E."/>
            <person name="Emerson D."/>
        </authorList>
    </citation>
    <scope>NUCLEOTIDE SEQUENCE [LARGE SCALE GENOMIC DNA]</scope>
    <source>
        <strain evidence="2 3">2AN</strain>
    </source>
</reference>
<protein>
    <submittedName>
        <fullName evidence="2">Uncharacterized protein</fullName>
    </submittedName>
</protein>
<keyword evidence="1" id="KW-0472">Membrane</keyword>
<evidence type="ECO:0000313" key="2">
    <source>
        <dbReference type="EMBL" id="EER58089.1"/>
    </source>
</evidence>
<dbReference type="PATRIC" id="fig|573060.9.peg.583"/>
<name>C5TBQ7_ACIDE</name>
<sequence length="223" mass="25201">MRSNKSAHPNAPGRCRRGYKRAMDILTLAILIAVGSYILNHQQQRKRMALLASYLGHYQIEKLMEALTEGYLRALGESTPERRDQIWSLLSTTESQLSEQFNRFTAEFAQVSEADARVSRFAMAIPFASQLFPGTTFDMRKALAIHARGIENMARNAAHLPPRDKAFTMSAELFLMQHTCHWFCKSKAIASARMLARHKTSYEQLVDSVSSETRSAYLALVQG</sequence>
<evidence type="ECO:0000256" key="1">
    <source>
        <dbReference type="SAM" id="Phobius"/>
    </source>
</evidence>
<dbReference type="AlphaFoldDB" id="C5TBQ7"/>
<proteinExistence type="predicted"/>
<keyword evidence="1" id="KW-0812">Transmembrane</keyword>
<feature type="transmembrane region" description="Helical" evidence="1">
    <location>
        <begin position="21"/>
        <end position="39"/>
    </location>
</feature>
<dbReference type="EMBL" id="ACQT01000360">
    <property type="protein sequence ID" value="EER58089.1"/>
    <property type="molecule type" value="Genomic_DNA"/>
</dbReference>
<evidence type="ECO:0000313" key="3">
    <source>
        <dbReference type="Proteomes" id="UP000003856"/>
    </source>
</evidence>
<keyword evidence="3" id="KW-1185">Reference proteome</keyword>
<keyword evidence="1" id="KW-1133">Transmembrane helix</keyword>